<keyword evidence="4" id="KW-1185">Reference proteome</keyword>
<feature type="region of interest" description="Disordered" evidence="1">
    <location>
        <begin position="1755"/>
        <end position="1842"/>
    </location>
</feature>
<dbReference type="SMART" id="SM00060">
    <property type="entry name" value="FN3"/>
    <property type="match status" value="1"/>
</dbReference>
<dbReference type="InterPro" id="IPR036116">
    <property type="entry name" value="FN3_sf"/>
</dbReference>
<sequence length="3819" mass="427105">MPPVELPPPTPSKSQTTNTLDLLKTVNFEHTAHTDAQLGILPPDKTKMLQQKARGSYGHGQRSTKQETSRSFRPDSSNSMISDSTFADWKEDPFFSEVLDTIADEEYSKKMEDEFGEPLDFPETLGDDDIESKTSTINPPAVAAPLQLQAPPPPVDLTEEEASKTLKSQLARRKRLEKMQRPTKSQTLSLLQFAAGSSSDLAAQLPAASTKAFHSRKLGSNTNWSPRHSNVTNVTKDLPSFSSLVRVMNPERQPVTDPKNPGMAHPIAVPPSSTTASQALPLSSPLRQKIYDFDSKNLDESTPMGHILKNPSHTTTLSLSIMSGGELKQLTSTKKFKVAVLTPEMTQYARILPRTSGRLMGKGGVHFLAEGRKNPKRSFFTFQFDIDKTTDEQEIEQMEKVEMIKDVVMTHGQKTFRGSVVVNLDLTMLGALEQKLNVDFSKMEKKERAAFFRQNRIAVVGLLGGDESLFKHKEEGPTTDLETISQLFEEASQQRSTDVHLQSTTDTTTTDQDDELSRVSELTGGPGKEKQLADFKASLLNMTEDESTVESEPMHHIEKQSISLEVEAEHKSTSPSHVEEAPDIAPQEVVSTMEELDLLSKYANAFPPTPIEDLRISPFYEGVLLSWEPPADSRGAPIIEYIVRYTAVLHKQKKKKKRTKGAYNHGSPSKSGKESLNDDDNSQTSDASPQSPEHDEAPKTQEIRVTGKQEEGKTNVDSEARENKEEKAAIGEGEIPKEDTPTPSSRDPPPPTTLRIENLKGGFDYIFYVFARNAKGYSEPVVSKQVSPSAVVVAKTKDDLPKIFNRFGIDLSKAENVKQALNTLWEGYEKKEFYFEVNGKKKLIMHVIRLDIFVQRQTINGSKNDVEVVVETYRQTNDERLREINEVPHKILRKNESWQRAIRKIAADLFVIDEEDMKLLSFDQKMEKPTSSDIIPGLKVTQHNLRAFVKAQGLPPTSKFHTVQTLDSKNTATGQTTIHHYFEWMDIRKYFVQRKEALKNPTKRGAMSIYDVRSNAAFTSNVQVDPFGRPLTDEQGFPLSPHDPRRILIEQLVQKLYEGCDSLFYSVLAFSNSLNCLLQVEVFDKSSISQEISLCKVGTARNIMMECATFNKLDAFCPENVPQRDRAKPLIVDSMGGIKLRLSTADWVNEGGGSGKGKGSHLVSTLGEVISWESEKRLEQDKKEKGGSNDQEAENSIKESDDSSSQSDSDSDSLASNEIWDKHFELDDYFAMDHLFHAEGEARPFGDATKAIGEVFGEILAQLSMTTATSDATCDLVENYQIHHLLKVAVLELQDDSNMVKTTVGEKTFVKNFVNMIRKAQRNPSTVEFYAEHPVVGPTPENFHDDSILLDSYSKLWFAGDTGKFVERGHVFSAICKFEVLIIIEHLKLPVTIDDINSATGADQISDWLTVSRDIALAIINGRERAGKFLSKEELVSRISATTTPSVSAKLQELLVTNEERDEAVAQAARFTAGLMNWQDLRKYTKFREVLPSRLEFVWELVTLLRRKLLLYRRGKSFTAMHHKMGLLSFFLRSSLGQKRSSSQRQCAYNAAIQLCKTLFPNFSTRSRYDRRQRSSTYWGAFGYQNKILTEDELQTELVHYKIDCAGRYSNVIDSLRHKGLEVMRHHVGLRVLTEDDKDLIKEQHGEVEGRRVRDQLYGTSHMRHWRGSDDTTDDGVNVLLRELFPPKRETLSVTASQVATKLFIIGPPKSGKSVMCKKLVIRILASKQIKREFGIVPVLINVNKLVSNYFKELEDRSGDNDDDEGEAQGKEEEKGEDGERTGGPKQAWKAAASPKNKEQKKGKKGKRGKKKGFVEAEDDSIPNHSTEKGGAGEEESPAGNGKADIQIDLIDAHFHQECSRFSTRYQTLKKLQNDFKLLFIFDGIDEAGGFRENVESYINEKLKSRGQMVIVTSRQPAVMSLNFALYRWLGVLPLTEEQQLEYARRKLENNSEGNSHFANMRLLEATESVLVDPKYCKLTSNPLMLSYITALIDSDTKGDSTSGGGAVGRLGGSSGIGSGLGGGIAGEVLGVGLEGTKAQRVELMYDLPFKDKPAMFYLAVKLSIARMDIASGVGESKVEGKQIMDFLQRLAYFCHCNISVDITAGQVVELLQTTSNLDANGKEHLESSHLIRGFRHIWNHVTTSLKLEGKKFELMTSTSCLVKMAGGTMTQCESVYQFSHISFQEYLCARQLLDKLQAEVDHNVSGIEACNRVFLNNPDVKGGGIMHNFWWTNVVYFAANAAPSWLFKDMAKFMLNNDDDSASNATLCFDLAKLRGEPMTIPRLRATARLTRLLVHHSVDIRRLALGEIQMSNSSKVDCIGTLVKMLVDDNKEKTASKKMFWYEKIAAVNSLVCMDAALFCVGSNRTMHTNIVQCLCLLLSDSSEAETVKSVVLESIRAMGLQHEPLVRKTVAKMLRLGSMKSTKVLVKMISKMSVTDSHVLCQIASKLNDPKLRVACEEALNDIVLSQIWSNGGSGLGMPGVHGLLAKGGGLSEPKSQAARLMTLKSLQKSKKTTFGMVAVAGMQTSNRMRSRKRVGVVATNNFLPEEVIQLLLQIMALPNSDEARASASRVLGKCNVHDKLIPLFISWMKQRVEESVIPSKTAADLEFPSLEMVSMLSMSFPVEKLFDWSNAEEKKNSLELQCLDVLDCLIHGGSNIGDMLSEETMAETGGILPKVLSCVRAKDFEGLQCRAVEALRACHLHLWDEVVEVLQEVFASDRKIKVKEAICDVLFHKDIEKEIVLDTLPSLSSWLQSNDVELRLKGLEKCKKMGLLSKYNVIILEEALLANLVHTLPEVKIQVLEAMIEGGLSGDYLCEELAKVYESVMTVFKVDDSVEVSVVAAKCMLKGTTAESGSCMNVTHVLGDWVTDLHRQDRYYLATRVCMFVPSTFWTYNDMAHSSDMFKSFNIQRKLSVQAVMKLIDDDVHIGNVRLANMEFILDLAREGFSLRLLAAMLDSQEKKSSRLDFALEKGADDVELLRKSLEVILTCFVPDQTPLSDHLVERVQRLLKVNGDIKVRRICCDIVLKFRLEEEQMVGMITRDSMPEMQRVALESMLDRPDLVVYGECKLIDAILSHVTRMQKDNLVLVFKLFHKIDLTLLDDDHLVMIRTLMVALLDRVRGEFDMLHVKGGGEKGEEGGMGELEGRKITDQMSDWCMAAIEMLKKHHFLISAVSQNKLKEERKKMEYNFGRMTLSQQAVAEQQYRRDSMELGSSTTVVAAARLTEMLGKLMMHQHCEPEVLKMVCEIFVSGIAEGQIGGFPEMVDALLSCEEPERGDIILSALEKVRIRSDKFVKSLLKYCLGDKRIREFSFKPLLEYLAVLRAQEECEWVLPKAWADLVNKGLKGKKDEIAMLMKELRVGGMLTSVGRFKEKKSGGGEEERLYYTGEMFAPKKVTELMAMVHMEYKGGRDGTPVVENYHQRRKSMLLEILKVKKVVHVDGSLREGEGRKGVWVRTIGDALDLCEDGDEIHVFPKADGGAYKERLDITKSVVIKGIKNTYVLEKERKESVARQTPKLSPKRISRGILGMGDKVEGGEEGRLGGDGEGGVLGGQRKESSALDTVDDIVTTLHKDKLMEEEAQRKKKAEEIAKVQGKQVDKKIVCIEYYDSSEERPVIRSCAANVKLVNMTLKNVGKESFATVFVAFGTLDCHQVKVYSEGGDGIYVTQGSTLKCKQGCHLGPCRRNGVTAEGLCTSLEISDSEIRGNVQCGVKVLGGASLVMKKNRINSNDFHGVSIGKSCNVDLMQNSFEHNREMHLWVDSEWFPKDKEMVNVTNADTDDAHKVTCRLNTIKSTKTWSKGRRYSLHGTQSFMEALT</sequence>
<dbReference type="CDD" id="cd00063">
    <property type="entry name" value="FN3"/>
    <property type="match status" value="2"/>
</dbReference>
<dbReference type="SUPFAM" id="SSF48371">
    <property type="entry name" value="ARM repeat"/>
    <property type="match status" value="1"/>
</dbReference>
<dbReference type="Pfam" id="PF13229">
    <property type="entry name" value="Beta_helix"/>
    <property type="match status" value="1"/>
</dbReference>
<accession>A0A9W7GQT4</accession>
<comment type="caution">
    <text evidence="3">The sequence shown here is derived from an EMBL/GenBank/DDBJ whole genome shotgun (WGS) entry which is preliminary data.</text>
</comment>
<dbReference type="InterPro" id="IPR011050">
    <property type="entry name" value="Pectin_lyase_fold/virulence"/>
</dbReference>
<dbReference type="Gene3D" id="2.160.20.10">
    <property type="entry name" value="Single-stranded right-handed beta-helix, Pectin lyase-like"/>
    <property type="match status" value="1"/>
</dbReference>
<feature type="compositionally biased region" description="Basic and acidic residues" evidence="1">
    <location>
        <begin position="3536"/>
        <end position="3546"/>
    </location>
</feature>
<feature type="compositionally biased region" description="Basic residues" evidence="1">
    <location>
        <begin position="1799"/>
        <end position="1812"/>
    </location>
</feature>
<dbReference type="EMBL" id="BRYA01000386">
    <property type="protein sequence ID" value="GMI48332.1"/>
    <property type="molecule type" value="Genomic_DNA"/>
</dbReference>
<feature type="region of interest" description="Disordered" evidence="1">
    <location>
        <begin position="1174"/>
        <end position="1214"/>
    </location>
</feature>
<feature type="compositionally biased region" description="Basic and acidic residues" evidence="1">
    <location>
        <begin position="1768"/>
        <end position="1783"/>
    </location>
</feature>
<evidence type="ECO:0000313" key="3">
    <source>
        <dbReference type="EMBL" id="GMI48332.1"/>
    </source>
</evidence>
<feature type="region of interest" description="Disordered" evidence="1">
    <location>
        <begin position="34"/>
        <end position="84"/>
    </location>
</feature>
<feature type="compositionally biased region" description="Polar residues" evidence="1">
    <location>
        <begin position="682"/>
        <end position="691"/>
    </location>
</feature>
<dbReference type="InterPro" id="IPR016024">
    <property type="entry name" value="ARM-type_fold"/>
</dbReference>
<dbReference type="InterPro" id="IPR039448">
    <property type="entry name" value="Beta_helix"/>
</dbReference>
<feature type="region of interest" description="Disordered" evidence="1">
    <location>
        <begin position="653"/>
        <end position="754"/>
    </location>
</feature>
<feature type="compositionally biased region" description="Basic and acidic residues" evidence="1">
    <location>
        <begin position="64"/>
        <end position="73"/>
    </location>
</feature>
<feature type="compositionally biased region" description="Basic and acidic residues" evidence="1">
    <location>
        <begin position="1174"/>
        <end position="1187"/>
    </location>
</feature>
<dbReference type="InterPro" id="IPR012334">
    <property type="entry name" value="Pectin_lyas_fold"/>
</dbReference>
<dbReference type="InterPro" id="IPR013783">
    <property type="entry name" value="Ig-like_fold"/>
</dbReference>
<reference evidence="4" key="1">
    <citation type="journal article" date="2023" name="Commun. Biol.">
        <title>Genome analysis of Parmales, the sister group of diatoms, reveals the evolutionary specialization of diatoms from phago-mixotrophs to photoautotrophs.</title>
        <authorList>
            <person name="Ban H."/>
            <person name="Sato S."/>
            <person name="Yoshikawa S."/>
            <person name="Yamada K."/>
            <person name="Nakamura Y."/>
            <person name="Ichinomiya M."/>
            <person name="Sato N."/>
            <person name="Blanc-Mathieu R."/>
            <person name="Endo H."/>
            <person name="Kuwata A."/>
            <person name="Ogata H."/>
        </authorList>
    </citation>
    <scope>NUCLEOTIDE SEQUENCE [LARGE SCALE GENOMIC DNA]</scope>
</reference>
<dbReference type="Gene3D" id="2.60.40.10">
    <property type="entry name" value="Immunoglobulins"/>
    <property type="match status" value="1"/>
</dbReference>
<feature type="region of interest" description="Disordered" evidence="1">
    <location>
        <begin position="3536"/>
        <end position="3557"/>
    </location>
</feature>
<gene>
    <name evidence="3" type="ORF">TrCOL_g8826</name>
</gene>
<name>A0A9W7GQT4_9STRA</name>
<evidence type="ECO:0000259" key="2">
    <source>
        <dbReference type="SMART" id="SM00060"/>
    </source>
</evidence>
<feature type="domain" description="Fibronectin type-III" evidence="2">
    <location>
        <begin position="608"/>
        <end position="778"/>
    </location>
</feature>
<protein>
    <recommendedName>
        <fullName evidence="2">Fibronectin type-III domain-containing protein</fullName>
    </recommendedName>
</protein>
<dbReference type="SUPFAM" id="SSF49265">
    <property type="entry name" value="Fibronectin type III"/>
    <property type="match status" value="1"/>
</dbReference>
<feature type="compositionally biased region" description="Polar residues" evidence="1">
    <location>
        <begin position="74"/>
        <end position="84"/>
    </location>
</feature>
<feature type="region of interest" description="Disordered" evidence="1">
    <location>
        <begin position="491"/>
        <end position="530"/>
    </location>
</feature>
<dbReference type="InterPro" id="IPR003961">
    <property type="entry name" value="FN3_dom"/>
</dbReference>
<dbReference type="Proteomes" id="UP001165065">
    <property type="component" value="Unassembled WGS sequence"/>
</dbReference>
<dbReference type="Gene3D" id="3.40.50.300">
    <property type="entry name" value="P-loop containing nucleotide triphosphate hydrolases"/>
    <property type="match status" value="1"/>
</dbReference>
<organism evidence="3 4">
    <name type="scientific">Triparma columacea</name>
    <dbReference type="NCBI Taxonomy" id="722753"/>
    <lineage>
        <taxon>Eukaryota</taxon>
        <taxon>Sar</taxon>
        <taxon>Stramenopiles</taxon>
        <taxon>Ochrophyta</taxon>
        <taxon>Bolidophyceae</taxon>
        <taxon>Parmales</taxon>
        <taxon>Triparmaceae</taxon>
        <taxon>Triparma</taxon>
    </lineage>
</organism>
<evidence type="ECO:0000256" key="1">
    <source>
        <dbReference type="SAM" id="MobiDB-lite"/>
    </source>
</evidence>
<dbReference type="OrthoDB" id="192325at2759"/>
<feature type="compositionally biased region" description="Polar residues" evidence="1">
    <location>
        <begin position="491"/>
        <end position="503"/>
    </location>
</feature>
<feature type="compositionally biased region" description="Basic and acidic residues" evidence="1">
    <location>
        <begin position="692"/>
        <end position="740"/>
    </location>
</feature>
<dbReference type="InterPro" id="IPR027417">
    <property type="entry name" value="P-loop_NTPase"/>
</dbReference>
<proteinExistence type="predicted"/>
<evidence type="ECO:0000313" key="4">
    <source>
        <dbReference type="Proteomes" id="UP001165065"/>
    </source>
</evidence>
<dbReference type="SUPFAM" id="SSF51126">
    <property type="entry name" value="Pectin lyase-like"/>
    <property type="match status" value="1"/>
</dbReference>